<reference evidence="12" key="1">
    <citation type="submission" date="2021-02" db="EMBL/GenBank/DDBJ databases">
        <title>Natronoglycomyces albus gen. nov., sp. nov, a haloalkaliphilic actinobacterium from a soda solonchak soil.</title>
        <authorList>
            <person name="Sorokin D.Y."/>
            <person name="Khijniak T.V."/>
            <person name="Zakharycheva A.P."/>
            <person name="Boueva O.V."/>
            <person name="Ariskina E.V."/>
            <person name="Hahnke R.L."/>
            <person name="Bunk B."/>
            <person name="Sproer C."/>
            <person name="Schumann P."/>
            <person name="Evtushenko L.I."/>
            <person name="Kublanov I.V."/>
        </authorList>
    </citation>
    <scope>NUCLEOTIDE SEQUENCE</scope>
    <source>
        <strain evidence="12">DSM 106290</strain>
    </source>
</reference>
<dbReference type="NCBIfam" id="NF003297">
    <property type="entry name" value="PRK04296.1-2"/>
    <property type="match status" value="1"/>
</dbReference>
<dbReference type="PIRSF" id="PIRSF035805">
    <property type="entry name" value="TK_cell"/>
    <property type="match status" value="1"/>
</dbReference>
<dbReference type="GO" id="GO:0046104">
    <property type="term" value="P:thymidine metabolic process"/>
    <property type="evidence" value="ECO:0007669"/>
    <property type="project" value="TreeGrafter"/>
</dbReference>
<dbReference type="SUPFAM" id="SSF52540">
    <property type="entry name" value="P-loop containing nucleoside triphosphate hydrolases"/>
    <property type="match status" value="1"/>
</dbReference>
<evidence type="ECO:0000256" key="4">
    <source>
        <dbReference type="ARBA" id="ARBA00022679"/>
    </source>
</evidence>
<accession>A0A895XM73</accession>
<keyword evidence="5 10" id="KW-0547">Nucleotide-binding</keyword>
<keyword evidence="13" id="KW-1185">Reference proteome</keyword>
<comment type="similarity">
    <text evidence="1 11">Belongs to the thymidine kinase family.</text>
</comment>
<dbReference type="PANTHER" id="PTHR11441">
    <property type="entry name" value="THYMIDINE KINASE"/>
    <property type="match status" value="1"/>
</dbReference>
<comment type="catalytic activity">
    <reaction evidence="10">
        <text>thymidine + ATP = dTMP + ADP + H(+)</text>
        <dbReference type="Rhea" id="RHEA:19129"/>
        <dbReference type="ChEBI" id="CHEBI:15378"/>
        <dbReference type="ChEBI" id="CHEBI:17748"/>
        <dbReference type="ChEBI" id="CHEBI:30616"/>
        <dbReference type="ChEBI" id="CHEBI:63528"/>
        <dbReference type="ChEBI" id="CHEBI:456216"/>
        <dbReference type="EC" id="2.7.1.21"/>
    </reaction>
</comment>
<dbReference type="Gene3D" id="3.40.50.300">
    <property type="entry name" value="P-loop containing nucleotide triphosphate hydrolases"/>
    <property type="match status" value="1"/>
</dbReference>
<dbReference type="AlphaFoldDB" id="A0A895XM73"/>
<dbReference type="InterPro" id="IPR027417">
    <property type="entry name" value="P-loop_NTPase"/>
</dbReference>
<dbReference type="EMBL" id="CP070496">
    <property type="protein sequence ID" value="QSB06771.1"/>
    <property type="molecule type" value="Genomic_DNA"/>
</dbReference>
<keyword evidence="4 10" id="KW-0808">Transferase</keyword>
<evidence type="ECO:0000256" key="11">
    <source>
        <dbReference type="RuleBase" id="RU004165"/>
    </source>
</evidence>
<dbReference type="KEGG" id="nav:JQS30_07750"/>
<protein>
    <recommendedName>
        <fullName evidence="2 10">Thymidine kinase</fullName>
        <ecNumber evidence="2 10">2.7.1.21</ecNumber>
    </recommendedName>
</protein>
<keyword evidence="6 10" id="KW-0418">Kinase</keyword>
<feature type="binding site" evidence="9">
    <location>
        <position position="206"/>
    </location>
    <ligand>
        <name>substrate</name>
    </ligand>
</feature>
<proteinExistence type="inferred from homology"/>
<feature type="binding site" evidence="9">
    <location>
        <begin position="194"/>
        <end position="197"/>
    </location>
    <ligand>
        <name>substrate</name>
    </ligand>
</feature>
<evidence type="ECO:0000313" key="12">
    <source>
        <dbReference type="EMBL" id="QSB06771.1"/>
    </source>
</evidence>
<dbReference type="GO" id="GO:0005829">
    <property type="term" value="C:cytosol"/>
    <property type="evidence" value="ECO:0007669"/>
    <property type="project" value="TreeGrafter"/>
</dbReference>
<evidence type="ECO:0000313" key="13">
    <source>
        <dbReference type="Proteomes" id="UP000662939"/>
    </source>
</evidence>
<evidence type="ECO:0000256" key="1">
    <source>
        <dbReference type="ARBA" id="ARBA00007587"/>
    </source>
</evidence>
<dbReference type="RefSeq" id="WP_213172780.1">
    <property type="nucleotide sequence ID" value="NZ_CP070496.1"/>
</dbReference>
<dbReference type="GO" id="GO:0071897">
    <property type="term" value="P:DNA biosynthetic process"/>
    <property type="evidence" value="ECO:0007669"/>
    <property type="project" value="UniProtKB-KW"/>
</dbReference>
<evidence type="ECO:0000256" key="10">
    <source>
        <dbReference type="RuleBase" id="RU000544"/>
    </source>
</evidence>
<name>A0A895XM73_9ACTN</name>
<feature type="active site" description="Proton acceptor" evidence="8">
    <location>
        <position position="111"/>
    </location>
</feature>
<dbReference type="EC" id="2.7.1.21" evidence="2 10"/>
<dbReference type="GO" id="GO:0004797">
    <property type="term" value="F:thymidine kinase activity"/>
    <property type="evidence" value="ECO:0007669"/>
    <property type="project" value="UniProtKB-EC"/>
</dbReference>
<evidence type="ECO:0000256" key="8">
    <source>
        <dbReference type="PIRSR" id="PIRSR035805-1"/>
    </source>
</evidence>
<dbReference type="Pfam" id="PF00265">
    <property type="entry name" value="TK"/>
    <property type="match status" value="1"/>
</dbReference>
<evidence type="ECO:0000256" key="2">
    <source>
        <dbReference type="ARBA" id="ARBA00012118"/>
    </source>
</evidence>
<evidence type="ECO:0000256" key="5">
    <source>
        <dbReference type="ARBA" id="ARBA00022741"/>
    </source>
</evidence>
<dbReference type="InterPro" id="IPR001267">
    <property type="entry name" value="Thymidine_kinase"/>
</dbReference>
<keyword evidence="7 10" id="KW-0067">ATP-binding</keyword>
<organism evidence="12 13">
    <name type="scientific">Natronoglycomyces albus</name>
    <dbReference type="NCBI Taxonomy" id="2811108"/>
    <lineage>
        <taxon>Bacteria</taxon>
        <taxon>Bacillati</taxon>
        <taxon>Actinomycetota</taxon>
        <taxon>Actinomycetes</taxon>
        <taxon>Glycomycetales</taxon>
        <taxon>Glycomycetaceae</taxon>
        <taxon>Natronoglycomyces</taxon>
    </lineage>
</organism>
<evidence type="ECO:0000256" key="9">
    <source>
        <dbReference type="PIRSR" id="PIRSR035805-2"/>
    </source>
</evidence>
<evidence type="ECO:0000256" key="7">
    <source>
        <dbReference type="ARBA" id="ARBA00022840"/>
    </source>
</evidence>
<dbReference type="PANTHER" id="PTHR11441:SF0">
    <property type="entry name" value="THYMIDINE KINASE, CYTOSOLIC"/>
    <property type="match status" value="1"/>
</dbReference>
<dbReference type="GO" id="GO:0005524">
    <property type="term" value="F:ATP binding"/>
    <property type="evidence" value="ECO:0007669"/>
    <property type="project" value="UniProtKB-KW"/>
</dbReference>
<dbReference type="Proteomes" id="UP000662939">
    <property type="component" value="Chromosome"/>
</dbReference>
<keyword evidence="3 10" id="KW-0237">DNA synthesis</keyword>
<evidence type="ECO:0000256" key="6">
    <source>
        <dbReference type="ARBA" id="ARBA00022777"/>
    </source>
</evidence>
<gene>
    <name evidence="12" type="ORF">JQS30_07750</name>
</gene>
<dbReference type="SUPFAM" id="SSF57716">
    <property type="entry name" value="Glucocorticoid receptor-like (DNA-binding domain)"/>
    <property type="match status" value="1"/>
</dbReference>
<evidence type="ECO:0000256" key="3">
    <source>
        <dbReference type="ARBA" id="ARBA00022634"/>
    </source>
</evidence>
<sequence length="225" mass="24786">MTNFSGAQDFGAGQVPLQPATGVAAHQRPAARFKFFYGPMDCGKSTLALQIHYNHTRQGRRGLLLTAHDRSGHSQVTTRIGLSKDAHLLSDEEDVLALARSLDVDYIIGDEAQFYSIPQIEQLATLVDEHGVDCYAFGLNSDFTSTLFPASARLFELADEVCRLQVEVLCWCGAAGQLNGRVFRGDLVRQGQRVVIGDTDEGELHYQVLCRKHYMRGELSPNVGS</sequence>